<reference evidence="3 4" key="1">
    <citation type="submission" date="2024-01" db="EMBL/GenBank/DDBJ databases">
        <title>A telomere-to-telomere, gap-free genome of sweet tea (Lithocarpus litseifolius).</title>
        <authorList>
            <person name="Zhou J."/>
        </authorList>
    </citation>
    <scope>NUCLEOTIDE SEQUENCE [LARGE SCALE GENOMIC DNA]</scope>
    <source>
        <strain evidence="3">Zhou-2022a</strain>
        <tissue evidence="3">Leaf</tissue>
    </source>
</reference>
<comment type="caution">
    <text evidence="3">The sequence shown here is derived from an EMBL/GenBank/DDBJ whole genome shotgun (WGS) entry which is preliminary data.</text>
</comment>
<accession>A0AAW2BZC5</accession>
<dbReference type="PANTHER" id="PTHR11926">
    <property type="entry name" value="GLUCOSYL/GLUCURONOSYL TRANSFERASES"/>
    <property type="match status" value="1"/>
</dbReference>
<organism evidence="3 4">
    <name type="scientific">Lithocarpus litseifolius</name>
    <dbReference type="NCBI Taxonomy" id="425828"/>
    <lineage>
        <taxon>Eukaryota</taxon>
        <taxon>Viridiplantae</taxon>
        <taxon>Streptophyta</taxon>
        <taxon>Embryophyta</taxon>
        <taxon>Tracheophyta</taxon>
        <taxon>Spermatophyta</taxon>
        <taxon>Magnoliopsida</taxon>
        <taxon>eudicotyledons</taxon>
        <taxon>Gunneridae</taxon>
        <taxon>Pentapetalae</taxon>
        <taxon>rosids</taxon>
        <taxon>fabids</taxon>
        <taxon>Fagales</taxon>
        <taxon>Fagaceae</taxon>
        <taxon>Lithocarpus</taxon>
    </lineage>
</organism>
<protein>
    <submittedName>
        <fullName evidence="3">Uncharacterized protein</fullName>
    </submittedName>
</protein>
<dbReference type="Gene3D" id="3.40.50.2000">
    <property type="entry name" value="Glycogen Phosphorylase B"/>
    <property type="match status" value="2"/>
</dbReference>
<dbReference type="GO" id="GO:0080043">
    <property type="term" value="F:quercetin 3-O-glucosyltransferase activity"/>
    <property type="evidence" value="ECO:0007669"/>
    <property type="project" value="TreeGrafter"/>
</dbReference>
<evidence type="ECO:0000313" key="4">
    <source>
        <dbReference type="Proteomes" id="UP001459277"/>
    </source>
</evidence>
<dbReference type="PANTHER" id="PTHR11926:SF870">
    <property type="entry name" value="UDP-GLYCOSYLTRANSFERASE 75B1"/>
    <property type="match status" value="1"/>
</dbReference>
<name>A0AAW2BZC5_9ROSI</name>
<dbReference type="SUPFAM" id="SSF53756">
    <property type="entry name" value="UDP-Glycosyltransferase/glycogen phosphorylase"/>
    <property type="match status" value="1"/>
</dbReference>
<dbReference type="AlphaFoldDB" id="A0AAW2BZC5"/>
<dbReference type="Proteomes" id="UP001459277">
    <property type="component" value="Unassembled WGS sequence"/>
</dbReference>
<dbReference type="EMBL" id="JAZDWU010000009">
    <property type="protein sequence ID" value="KAK9991400.1"/>
    <property type="molecule type" value="Genomic_DNA"/>
</dbReference>
<dbReference type="GO" id="GO:0080044">
    <property type="term" value="F:quercetin 7-O-glucosyltransferase activity"/>
    <property type="evidence" value="ECO:0007669"/>
    <property type="project" value="TreeGrafter"/>
</dbReference>
<evidence type="ECO:0000313" key="3">
    <source>
        <dbReference type="EMBL" id="KAK9991400.1"/>
    </source>
</evidence>
<keyword evidence="4" id="KW-1185">Reference proteome</keyword>
<evidence type="ECO:0000256" key="1">
    <source>
        <dbReference type="ARBA" id="ARBA00009995"/>
    </source>
</evidence>
<comment type="similarity">
    <text evidence="1">Belongs to the UDP-glycosyltransferase family.</text>
</comment>
<sequence length="132" mass="14740">MGMIVSWCSQMEVLSHPSLGCFVTHCGCNLGLESLVSGVLVVMFPQWSDQGTNAKLIRDMWKTRVRVMANKDEIVEGDEIKRCLELVIGDGERGKEMRRKAKKWKELAKEAANKGGSSYNNLKAFVDEFGKG</sequence>
<dbReference type="Pfam" id="PF00201">
    <property type="entry name" value="UDPGT"/>
    <property type="match status" value="1"/>
</dbReference>
<proteinExistence type="inferred from homology"/>
<evidence type="ECO:0000256" key="2">
    <source>
        <dbReference type="ARBA" id="ARBA00022679"/>
    </source>
</evidence>
<dbReference type="InterPro" id="IPR002213">
    <property type="entry name" value="UDP_glucos_trans"/>
</dbReference>
<gene>
    <name evidence="3" type="ORF">SO802_026385</name>
</gene>
<keyword evidence="2" id="KW-0808">Transferase</keyword>